<evidence type="ECO:0000256" key="2">
    <source>
        <dbReference type="ARBA" id="ARBA00022598"/>
    </source>
</evidence>
<dbReference type="Gene3D" id="1.10.730.10">
    <property type="entry name" value="Isoleucyl-tRNA Synthetase, Domain 1"/>
    <property type="match status" value="1"/>
</dbReference>
<dbReference type="GO" id="GO:0006438">
    <property type="term" value="P:valyl-tRNA aminoacylation"/>
    <property type="evidence" value="ECO:0007669"/>
    <property type="project" value="UniProtKB-UniRule"/>
</dbReference>
<dbReference type="Gene3D" id="2.170.220.10">
    <property type="match status" value="1"/>
</dbReference>
<dbReference type="NCBIfam" id="TIGR00422">
    <property type="entry name" value="valS"/>
    <property type="match status" value="1"/>
</dbReference>
<dbReference type="GO" id="GO:0005829">
    <property type="term" value="C:cytosol"/>
    <property type="evidence" value="ECO:0007669"/>
    <property type="project" value="TreeGrafter"/>
</dbReference>
<dbReference type="Pfam" id="PF08264">
    <property type="entry name" value="Anticodon_1"/>
    <property type="match status" value="1"/>
</dbReference>
<keyword evidence="2 11" id="KW-0436">Ligase</keyword>
<dbReference type="EMBL" id="PFSC01000102">
    <property type="protein sequence ID" value="PJC31875.1"/>
    <property type="molecule type" value="Genomic_DNA"/>
</dbReference>
<evidence type="ECO:0000256" key="1">
    <source>
        <dbReference type="ARBA" id="ARBA00013169"/>
    </source>
</evidence>
<dbReference type="PANTHER" id="PTHR11946:SF93">
    <property type="entry name" value="VALINE--TRNA LIGASE, CHLOROPLASTIC_MITOCHONDRIAL 2"/>
    <property type="match status" value="1"/>
</dbReference>
<dbReference type="GO" id="GO:0002161">
    <property type="term" value="F:aminoacyl-tRNA deacylase activity"/>
    <property type="evidence" value="ECO:0007669"/>
    <property type="project" value="InterPro"/>
</dbReference>
<comment type="catalytic activity">
    <reaction evidence="7">
        <text>tRNA(Val) + L-valine + ATP = L-valyl-tRNA(Val) + AMP + diphosphate</text>
        <dbReference type="Rhea" id="RHEA:10704"/>
        <dbReference type="Rhea" id="RHEA-COMP:9672"/>
        <dbReference type="Rhea" id="RHEA-COMP:9708"/>
        <dbReference type="ChEBI" id="CHEBI:30616"/>
        <dbReference type="ChEBI" id="CHEBI:33019"/>
        <dbReference type="ChEBI" id="CHEBI:57762"/>
        <dbReference type="ChEBI" id="CHEBI:78442"/>
        <dbReference type="ChEBI" id="CHEBI:78537"/>
        <dbReference type="ChEBI" id="CHEBI:456215"/>
        <dbReference type="EC" id="6.1.1.9"/>
    </reaction>
</comment>
<accession>A0A2M8EYV8</accession>
<protein>
    <recommendedName>
        <fullName evidence="1 8">Valine--tRNA ligase</fullName>
        <ecNumber evidence="1 8">6.1.1.9</ecNumber>
    </recommendedName>
</protein>
<evidence type="ECO:0000256" key="4">
    <source>
        <dbReference type="ARBA" id="ARBA00022840"/>
    </source>
</evidence>
<evidence type="ECO:0000256" key="5">
    <source>
        <dbReference type="ARBA" id="ARBA00022917"/>
    </source>
</evidence>
<dbReference type="EC" id="6.1.1.9" evidence="1 8"/>
<evidence type="ECO:0000313" key="12">
    <source>
        <dbReference type="Proteomes" id="UP000231383"/>
    </source>
</evidence>
<proteinExistence type="predicted"/>
<dbReference type="GO" id="GO:0005524">
    <property type="term" value="F:ATP binding"/>
    <property type="evidence" value="ECO:0007669"/>
    <property type="project" value="UniProtKB-KW"/>
</dbReference>
<dbReference type="Pfam" id="PF00133">
    <property type="entry name" value="tRNA-synt_1"/>
    <property type="match status" value="1"/>
</dbReference>
<name>A0A2M8EYV8_9BACT</name>
<evidence type="ECO:0000256" key="3">
    <source>
        <dbReference type="ARBA" id="ARBA00022741"/>
    </source>
</evidence>
<dbReference type="InterPro" id="IPR009008">
    <property type="entry name" value="Val/Leu/Ile-tRNA-synth_edit"/>
</dbReference>
<dbReference type="PANTHER" id="PTHR11946">
    <property type="entry name" value="VALYL-TRNA SYNTHETASES"/>
    <property type="match status" value="1"/>
</dbReference>
<dbReference type="InterPro" id="IPR002303">
    <property type="entry name" value="Valyl-tRNA_ligase"/>
</dbReference>
<dbReference type="InterPro" id="IPR013155">
    <property type="entry name" value="M/V/L/I-tRNA-synth_anticd-bd"/>
</dbReference>
<evidence type="ECO:0000259" key="10">
    <source>
        <dbReference type="Pfam" id="PF08264"/>
    </source>
</evidence>
<keyword evidence="6" id="KW-0030">Aminoacyl-tRNA synthetase</keyword>
<keyword evidence="4" id="KW-0067">ATP-binding</keyword>
<dbReference type="SUPFAM" id="SSF47323">
    <property type="entry name" value="Anticodon-binding domain of a subclass of class I aminoacyl-tRNA synthetases"/>
    <property type="match status" value="1"/>
</dbReference>
<dbReference type="CDD" id="cd07962">
    <property type="entry name" value="Anticodon_Ia_Val"/>
    <property type="match status" value="1"/>
</dbReference>
<dbReference type="GO" id="GO:0004832">
    <property type="term" value="F:valine-tRNA ligase activity"/>
    <property type="evidence" value="ECO:0007669"/>
    <property type="project" value="UniProtKB-UniRule"/>
</dbReference>
<dbReference type="Proteomes" id="UP000231383">
    <property type="component" value="Unassembled WGS sequence"/>
</dbReference>
<organism evidence="11 12">
    <name type="scientific">Candidatus Roizmanbacteria bacterium CG_4_9_14_0_2_um_filter_39_13</name>
    <dbReference type="NCBI Taxonomy" id="1974839"/>
    <lineage>
        <taxon>Bacteria</taxon>
        <taxon>Candidatus Roizmaniibacteriota</taxon>
    </lineage>
</organism>
<dbReference type="SUPFAM" id="SSF50677">
    <property type="entry name" value="ValRS/IleRS/LeuRS editing domain"/>
    <property type="match status" value="1"/>
</dbReference>
<dbReference type="SUPFAM" id="SSF52374">
    <property type="entry name" value="Nucleotidylyl transferase"/>
    <property type="match status" value="1"/>
</dbReference>
<feature type="domain" description="Aminoacyl-tRNA synthetase class Ia" evidence="9">
    <location>
        <begin position="65"/>
        <end position="614"/>
    </location>
</feature>
<dbReference type="InterPro" id="IPR009080">
    <property type="entry name" value="tRNAsynth_Ia_anticodon-bd"/>
</dbReference>
<dbReference type="InterPro" id="IPR033705">
    <property type="entry name" value="Anticodon_Ia_Val"/>
</dbReference>
<keyword evidence="5" id="KW-0648">Protein biosynthesis</keyword>
<gene>
    <name evidence="11" type="ORF">CO051_03655</name>
</gene>
<evidence type="ECO:0000256" key="8">
    <source>
        <dbReference type="NCBIfam" id="TIGR00422"/>
    </source>
</evidence>
<dbReference type="Gene3D" id="3.40.50.620">
    <property type="entry name" value="HUPs"/>
    <property type="match status" value="2"/>
</dbReference>
<feature type="domain" description="Methionyl/Valyl/Leucyl/Isoleucyl-tRNA synthetase anticodon-binding" evidence="10">
    <location>
        <begin position="677"/>
        <end position="771"/>
    </location>
</feature>
<reference evidence="12" key="1">
    <citation type="submission" date="2017-09" db="EMBL/GenBank/DDBJ databases">
        <title>Depth-based differentiation of microbial function through sediment-hosted aquifers and enrichment of novel symbionts in the deep terrestrial subsurface.</title>
        <authorList>
            <person name="Probst A.J."/>
            <person name="Ladd B."/>
            <person name="Jarett J.K."/>
            <person name="Geller-Mcgrath D.E."/>
            <person name="Sieber C.M.K."/>
            <person name="Emerson J.B."/>
            <person name="Anantharaman K."/>
            <person name="Thomas B.C."/>
            <person name="Malmstrom R."/>
            <person name="Stieglmeier M."/>
            <person name="Klingl A."/>
            <person name="Woyke T."/>
            <person name="Ryan C.M."/>
            <person name="Banfield J.F."/>
        </authorList>
    </citation>
    <scope>NUCLEOTIDE SEQUENCE [LARGE SCALE GENOMIC DNA]</scope>
</reference>
<sequence>MIGKKSIPRNRRYTYHPAIVESHVILTKDTMFILQNQPIFDTVLVSRQIQDMDKKYNFKNFEENIYSFWEKEGYFKAKVNSSKDPFCIILPPPNANADLHLGHAMYTYEDVMIRYHKLLGYETLWLAGADHAGIETQFVYEKHLKKQGKSRFDFDRKTLFSDIWKFVMQNRNTMENQLRKLGFALDWSKKKFTMDEDIVSIVYKTFKHMFDDGMVYRANRLVNYCTSCGTSFSDLEVADREHTGKLYYITYSVKEGGSVTIATTRPETYLGDVAVMVHPGDARYKSLVGKTVLLPITNREIPIIADEYVDPKFGTGAVKVTPNHDFNDFEIGKKHGLSHPPIIGFDGHMKDTGLEDIDGVYVVKARKLIVAKLEEQGFLEKITPHEMVLHTCYRCGTTLEPLPKEQWFIDVGPLKEKAIEQVKNDEIHVHPKRFKKQLIQILENFIDWNVSRQIVWGIQIPAYKCQKKNEWFISVEKPKKCQICGNCAFVQDEDTFDTWFSSAQWPFATLMANCDCDGSDGFFDYFYPTTVMETGYDILRAWVSRMIMVGYFETKDIPFQHIFLHGMVRDQKGQKMSKSKGNVINPLDMIQTYGADALRAALIFGTKEGGDVVLSEDKIVAMRNFCNKVWNIGRFIEMSKTNVVIPAKAGIQSGSVPMKMGIGVEDDISETLKQLQKEFGTVQKQYHLHFKKFEFAKAFDLMYDFLWHRYADYYIEQLKECMQNGNIDASQYMVKVYYSCLQMLHPYIPFVTEVIWKSFHGEDSSIMDSRFET</sequence>
<dbReference type="NCBIfam" id="NF004349">
    <property type="entry name" value="PRK05729.1"/>
    <property type="match status" value="1"/>
</dbReference>
<evidence type="ECO:0000256" key="6">
    <source>
        <dbReference type="ARBA" id="ARBA00023146"/>
    </source>
</evidence>
<evidence type="ECO:0000259" key="9">
    <source>
        <dbReference type="Pfam" id="PF00133"/>
    </source>
</evidence>
<dbReference type="InterPro" id="IPR014729">
    <property type="entry name" value="Rossmann-like_a/b/a_fold"/>
</dbReference>
<dbReference type="InterPro" id="IPR002300">
    <property type="entry name" value="aa-tRNA-synth_Ia"/>
</dbReference>
<dbReference type="AlphaFoldDB" id="A0A2M8EYV8"/>
<dbReference type="PRINTS" id="PR00986">
    <property type="entry name" value="TRNASYNTHVAL"/>
</dbReference>
<keyword evidence="3" id="KW-0547">Nucleotide-binding</keyword>
<dbReference type="Gene3D" id="3.90.740.10">
    <property type="entry name" value="Valyl/Leucyl/Isoleucyl-tRNA synthetase, editing domain"/>
    <property type="match status" value="1"/>
</dbReference>
<evidence type="ECO:0000313" key="11">
    <source>
        <dbReference type="EMBL" id="PJC31875.1"/>
    </source>
</evidence>
<comment type="caution">
    <text evidence="11">The sequence shown here is derived from an EMBL/GenBank/DDBJ whole genome shotgun (WGS) entry which is preliminary data.</text>
</comment>
<evidence type="ECO:0000256" key="7">
    <source>
        <dbReference type="ARBA" id="ARBA00047552"/>
    </source>
</evidence>